<dbReference type="CDD" id="cd03116">
    <property type="entry name" value="MobB"/>
    <property type="match status" value="1"/>
</dbReference>
<dbReference type="PANTHER" id="PTHR40072">
    <property type="entry name" value="MOLYBDOPTERIN-GUANINE DINUCLEOTIDE BIOSYNTHESIS ADAPTER PROTEIN-RELATED"/>
    <property type="match status" value="1"/>
</dbReference>
<comment type="caution">
    <text evidence="2">The sequence shown here is derived from an EMBL/GenBank/DDBJ whole genome shotgun (WGS) entry which is preliminary data.</text>
</comment>
<keyword evidence="3" id="KW-1185">Reference proteome</keyword>
<evidence type="ECO:0000313" key="3">
    <source>
        <dbReference type="Proteomes" id="UP000651977"/>
    </source>
</evidence>
<reference evidence="3" key="1">
    <citation type="journal article" date="2019" name="Int. J. Syst. Evol. Microbiol.">
        <title>The Global Catalogue of Microorganisms (GCM) 10K type strain sequencing project: providing services to taxonomists for standard genome sequencing and annotation.</title>
        <authorList>
            <consortium name="The Broad Institute Genomics Platform"/>
            <consortium name="The Broad Institute Genome Sequencing Center for Infectious Disease"/>
            <person name="Wu L."/>
            <person name="Ma J."/>
        </authorList>
    </citation>
    <scope>NUCLEOTIDE SEQUENCE [LARGE SCALE GENOMIC DNA]</scope>
    <source>
        <strain evidence="3">CGMCC 1.10131</strain>
    </source>
</reference>
<dbReference type="Proteomes" id="UP000651977">
    <property type="component" value="Unassembled WGS sequence"/>
</dbReference>
<dbReference type="PANTHER" id="PTHR40072:SF1">
    <property type="entry name" value="MOLYBDOPTERIN-GUANINE DINUCLEOTIDE BIOSYNTHESIS ADAPTER PROTEIN"/>
    <property type="match status" value="1"/>
</dbReference>
<sequence length="171" mass="19307">MRQTWPKPVIGFAGFSGSGKTTLISQLLPLLSQQGLAVSVLKHSHHQLELDKPGKDSQRFVRAGASEVVLACPNRRYHFSQQDDHDQLNQQLDWLNWQQCDLVLVEGYRHSNMAKIEVHRPTLGKPLLYSEDNNIIAIASDQNIDCSIPYLNLNQTAQVAEFILSYIRASN</sequence>
<dbReference type="Gene3D" id="3.40.50.300">
    <property type="entry name" value="P-loop containing nucleotide triphosphate hydrolases"/>
    <property type="match status" value="1"/>
</dbReference>
<organism evidence="2 3">
    <name type="scientific">Agarivorans gilvus</name>
    <dbReference type="NCBI Taxonomy" id="680279"/>
    <lineage>
        <taxon>Bacteria</taxon>
        <taxon>Pseudomonadati</taxon>
        <taxon>Pseudomonadota</taxon>
        <taxon>Gammaproteobacteria</taxon>
        <taxon>Alteromonadales</taxon>
        <taxon>Alteromonadaceae</taxon>
        <taxon>Agarivorans</taxon>
    </lineage>
</organism>
<dbReference type="SUPFAM" id="SSF52540">
    <property type="entry name" value="P-loop containing nucleoside triphosphate hydrolases"/>
    <property type="match status" value="1"/>
</dbReference>
<gene>
    <name evidence="2" type="ORF">GCM10007414_01380</name>
</gene>
<dbReference type="RefSeq" id="WP_055731752.1">
    <property type="nucleotide sequence ID" value="NZ_BMDY01000001.1"/>
</dbReference>
<evidence type="ECO:0000313" key="2">
    <source>
        <dbReference type="EMBL" id="GGA92457.1"/>
    </source>
</evidence>
<proteinExistence type="predicted"/>
<evidence type="ECO:0000259" key="1">
    <source>
        <dbReference type="Pfam" id="PF03205"/>
    </source>
</evidence>
<dbReference type="Pfam" id="PF03205">
    <property type="entry name" value="MobB"/>
    <property type="match status" value="1"/>
</dbReference>
<dbReference type="InterPro" id="IPR004435">
    <property type="entry name" value="MobB_dom"/>
</dbReference>
<dbReference type="EMBL" id="BMDY01000001">
    <property type="protein sequence ID" value="GGA92457.1"/>
    <property type="molecule type" value="Genomic_DNA"/>
</dbReference>
<protein>
    <recommendedName>
        <fullName evidence="1">Molybdopterin-guanine dinucleotide biosynthesis protein B (MobB) domain-containing protein</fullName>
    </recommendedName>
</protein>
<accession>A0ABQ1HUN1</accession>
<dbReference type="InterPro" id="IPR027417">
    <property type="entry name" value="P-loop_NTPase"/>
</dbReference>
<feature type="domain" description="Molybdopterin-guanine dinucleotide biosynthesis protein B (MobB)" evidence="1">
    <location>
        <begin position="9"/>
        <end position="141"/>
    </location>
</feature>
<dbReference type="InterPro" id="IPR052539">
    <property type="entry name" value="MGD_biosynthesis_adapter"/>
</dbReference>
<dbReference type="NCBIfam" id="TIGR00176">
    <property type="entry name" value="mobB"/>
    <property type="match status" value="1"/>
</dbReference>
<name>A0ABQ1HUN1_9ALTE</name>